<dbReference type="EC" id="2.3.1.n6" evidence="16"/>
<keyword evidence="9" id="KW-0443">Lipid metabolism</keyword>
<keyword evidence="20" id="KW-1185">Reference proteome</keyword>
<evidence type="ECO:0000256" key="1">
    <source>
        <dbReference type="ARBA" id="ARBA00004141"/>
    </source>
</evidence>
<keyword evidence="10 18" id="KW-0472">Membrane</keyword>
<evidence type="ECO:0000256" key="12">
    <source>
        <dbReference type="ARBA" id="ARBA00023264"/>
    </source>
</evidence>
<evidence type="ECO:0000256" key="6">
    <source>
        <dbReference type="ARBA" id="ARBA00022692"/>
    </source>
</evidence>
<reference evidence="19 20" key="1">
    <citation type="submission" date="2016-07" db="EMBL/GenBank/DDBJ databases">
        <title>Pervasive Adenine N6-methylation of Active Genes in Fungi.</title>
        <authorList>
            <consortium name="DOE Joint Genome Institute"/>
            <person name="Mondo S.J."/>
            <person name="Dannebaum R.O."/>
            <person name="Kuo R.C."/>
            <person name="Labutti K."/>
            <person name="Haridas S."/>
            <person name="Kuo A."/>
            <person name="Salamov A."/>
            <person name="Ahrendt S.R."/>
            <person name="Lipzen A."/>
            <person name="Sullivan W."/>
            <person name="Andreopoulos W.B."/>
            <person name="Clum A."/>
            <person name="Lindquist E."/>
            <person name="Daum C."/>
            <person name="Ramamoorthy G.K."/>
            <person name="Gryganskyi A."/>
            <person name="Culley D."/>
            <person name="Magnuson J.K."/>
            <person name="James T.Y."/>
            <person name="O'Malley M.A."/>
            <person name="Stajich J.E."/>
            <person name="Spatafora J.W."/>
            <person name="Visel A."/>
            <person name="Grigoriev I.V."/>
        </authorList>
    </citation>
    <scope>NUCLEOTIDE SEQUENCE [LARGE SCALE GENOMIC DNA]</scope>
    <source>
        <strain evidence="19 20">NRRL 1336</strain>
    </source>
</reference>
<sequence length="492" mass="56039">MNPISYIIYWLTGIPESTARLLLTVILAYVVANKYNALFVRHPKEQTTTNVNDRNFFIMVSGLGLSFFFNGVYIYHSLLTVLISYAICWYVGETMKQRLVAGGLVWTLNAAWLLLGYYFTATDDYDISWTMPQCILCLRLMGFAFDYMDGSSATPSPPSTDTLAKNPQPMSFDVDTPLYTFPAVEQVVAYCFFPGAFIVGPQFSFSLYRRWIENPIYLGKKVTDWSETVKGQQRYMVRCVLLAILYLGMQQLVGASYPSSYLLTSDYQNLPFLSRCWTFWVTGKFIYNKYLGVWLLTEGACVLFGITYDGEDAEGRALFGGLANTLPLKYETATSIDHVIGAFNINTNMWTKYYVFKRLKFMGSKLISQGASLLFLAVWHGFHLNYFITFACEFFYTQCESVLRRRLTPVVGPLIAKNHLYAAIAKVLAWILCSMTLNYAVVGFDLLQLSKAWTAYKSVYFLGHLAIPLIIVGDKYLPRKHLVTRTKEKKLA</sequence>
<dbReference type="GO" id="GO:0047184">
    <property type="term" value="F:1-acylglycerophosphocholine O-acyltransferase activity"/>
    <property type="evidence" value="ECO:0007669"/>
    <property type="project" value="UniProtKB-EC"/>
</dbReference>
<comment type="subcellular location">
    <subcellularLocation>
        <location evidence="2">Endoplasmic reticulum</location>
    </subcellularLocation>
    <subcellularLocation>
        <location evidence="1">Membrane</location>
        <topology evidence="1">Multi-pass membrane protein</topology>
    </subcellularLocation>
</comment>
<evidence type="ECO:0000256" key="14">
    <source>
        <dbReference type="ARBA" id="ARBA00025707"/>
    </source>
</evidence>
<dbReference type="PANTHER" id="PTHR13906:SF14">
    <property type="entry name" value="LYSOPHOSPHOLIPID ACYLTRANSFERASE 5"/>
    <property type="match status" value="1"/>
</dbReference>
<evidence type="ECO:0000256" key="16">
    <source>
        <dbReference type="ARBA" id="ARBA00038923"/>
    </source>
</evidence>
<feature type="transmembrane region" description="Helical" evidence="18">
    <location>
        <begin position="235"/>
        <end position="253"/>
    </location>
</feature>
<dbReference type="GO" id="GO:0016020">
    <property type="term" value="C:membrane"/>
    <property type="evidence" value="ECO:0007669"/>
    <property type="project" value="UniProtKB-SubCell"/>
</dbReference>
<dbReference type="STRING" id="90262.A0A1X2IGJ0"/>
<dbReference type="EC" id="2.3.1.23" evidence="15"/>
<feature type="transmembrane region" description="Helical" evidence="18">
    <location>
        <begin position="459"/>
        <end position="477"/>
    </location>
</feature>
<gene>
    <name evidence="19" type="ORF">BCR42DRAFT_416164</name>
</gene>
<evidence type="ECO:0000256" key="5">
    <source>
        <dbReference type="ARBA" id="ARBA00022679"/>
    </source>
</evidence>
<dbReference type="InterPro" id="IPR004299">
    <property type="entry name" value="MBOAT_fam"/>
</dbReference>
<evidence type="ECO:0000256" key="13">
    <source>
        <dbReference type="ARBA" id="ARBA00023315"/>
    </source>
</evidence>
<keyword evidence="5 19" id="KW-0808">Transferase</keyword>
<keyword evidence="12" id="KW-1208">Phospholipid metabolism</keyword>
<dbReference type="OrthoDB" id="286734at2759"/>
<evidence type="ECO:0000256" key="10">
    <source>
        <dbReference type="ARBA" id="ARBA00023136"/>
    </source>
</evidence>
<evidence type="ECO:0000256" key="7">
    <source>
        <dbReference type="ARBA" id="ARBA00022824"/>
    </source>
</evidence>
<feature type="transmembrane region" description="Helical" evidence="18">
    <location>
        <begin position="427"/>
        <end position="447"/>
    </location>
</feature>
<evidence type="ECO:0000313" key="20">
    <source>
        <dbReference type="Proteomes" id="UP000193560"/>
    </source>
</evidence>
<proteinExistence type="predicted"/>
<keyword evidence="8 18" id="KW-1133">Transmembrane helix</keyword>
<evidence type="ECO:0000256" key="9">
    <source>
        <dbReference type="ARBA" id="ARBA00023098"/>
    </source>
</evidence>
<name>A0A1X2IGJ0_9FUNG</name>
<keyword evidence="11" id="KW-0594">Phospholipid biosynthesis</keyword>
<dbReference type="EMBL" id="MCGE01000012">
    <property type="protein sequence ID" value="ORZ15932.1"/>
    <property type="molecule type" value="Genomic_DNA"/>
</dbReference>
<comment type="pathway">
    <text evidence="14">Phospholipid metabolism.</text>
</comment>
<feature type="transmembrane region" description="Helical" evidence="18">
    <location>
        <begin position="51"/>
        <end position="68"/>
    </location>
</feature>
<feature type="transmembrane region" description="Helical" evidence="18">
    <location>
        <begin position="99"/>
        <end position="119"/>
    </location>
</feature>
<dbReference type="InterPro" id="IPR049941">
    <property type="entry name" value="LPLAT_7/PORCN-like"/>
</dbReference>
<accession>A0A1X2IGJ0</accession>
<evidence type="ECO:0000256" key="2">
    <source>
        <dbReference type="ARBA" id="ARBA00004240"/>
    </source>
</evidence>
<dbReference type="Pfam" id="PF03062">
    <property type="entry name" value="MBOAT"/>
    <property type="match status" value="1"/>
</dbReference>
<keyword evidence="13 19" id="KW-0012">Acyltransferase</keyword>
<keyword evidence="4" id="KW-0444">Lipid biosynthesis</keyword>
<dbReference type="GO" id="GO:0030258">
    <property type="term" value="P:lipid modification"/>
    <property type="evidence" value="ECO:0007669"/>
    <property type="project" value="TreeGrafter"/>
</dbReference>
<comment type="pathway">
    <text evidence="3">Lipid metabolism.</text>
</comment>
<feature type="transmembrane region" description="Helical" evidence="18">
    <location>
        <begin position="371"/>
        <end position="396"/>
    </location>
</feature>
<evidence type="ECO:0000313" key="19">
    <source>
        <dbReference type="EMBL" id="ORZ15932.1"/>
    </source>
</evidence>
<evidence type="ECO:0000256" key="4">
    <source>
        <dbReference type="ARBA" id="ARBA00022516"/>
    </source>
</evidence>
<evidence type="ECO:0000256" key="18">
    <source>
        <dbReference type="SAM" id="Phobius"/>
    </source>
</evidence>
<keyword evidence="6 18" id="KW-0812">Transmembrane</keyword>
<protein>
    <recommendedName>
        <fullName evidence="17">Lysophospholipid acyltransferase 5</fullName>
        <ecNumber evidence="15">2.3.1.23</ecNumber>
        <ecNumber evidence="16">2.3.1.n6</ecNumber>
    </recommendedName>
</protein>
<evidence type="ECO:0000256" key="15">
    <source>
        <dbReference type="ARBA" id="ARBA00026120"/>
    </source>
</evidence>
<dbReference type="PANTHER" id="PTHR13906">
    <property type="entry name" value="PORCUPINE"/>
    <property type="match status" value="1"/>
</dbReference>
<dbReference type="Proteomes" id="UP000193560">
    <property type="component" value="Unassembled WGS sequence"/>
</dbReference>
<comment type="caution">
    <text evidence="19">The sequence shown here is derived from an EMBL/GenBank/DDBJ whole genome shotgun (WGS) entry which is preliminary data.</text>
</comment>
<dbReference type="AlphaFoldDB" id="A0A1X2IGJ0"/>
<evidence type="ECO:0000256" key="17">
    <source>
        <dbReference type="ARBA" id="ARBA00039721"/>
    </source>
</evidence>
<organism evidence="19 20">
    <name type="scientific">Absidia repens</name>
    <dbReference type="NCBI Taxonomy" id="90262"/>
    <lineage>
        <taxon>Eukaryota</taxon>
        <taxon>Fungi</taxon>
        <taxon>Fungi incertae sedis</taxon>
        <taxon>Mucoromycota</taxon>
        <taxon>Mucoromycotina</taxon>
        <taxon>Mucoromycetes</taxon>
        <taxon>Mucorales</taxon>
        <taxon>Cunninghamellaceae</taxon>
        <taxon>Absidia</taxon>
    </lineage>
</organism>
<evidence type="ECO:0000256" key="11">
    <source>
        <dbReference type="ARBA" id="ARBA00023209"/>
    </source>
</evidence>
<feature type="transmembrane region" description="Helical" evidence="18">
    <location>
        <begin position="6"/>
        <end position="31"/>
    </location>
</feature>
<dbReference type="GO" id="GO:0071617">
    <property type="term" value="F:lysophospholipid acyltransferase activity"/>
    <property type="evidence" value="ECO:0007669"/>
    <property type="project" value="TreeGrafter"/>
</dbReference>
<feature type="transmembrane region" description="Helical" evidence="18">
    <location>
        <begin position="187"/>
        <end position="208"/>
    </location>
</feature>
<evidence type="ECO:0000256" key="3">
    <source>
        <dbReference type="ARBA" id="ARBA00005189"/>
    </source>
</evidence>
<keyword evidence="7" id="KW-0256">Endoplasmic reticulum</keyword>
<evidence type="ECO:0000256" key="8">
    <source>
        <dbReference type="ARBA" id="ARBA00022989"/>
    </source>
</evidence>
<dbReference type="GO" id="GO:0006656">
    <property type="term" value="P:phosphatidylcholine biosynthetic process"/>
    <property type="evidence" value="ECO:0007669"/>
    <property type="project" value="TreeGrafter"/>
</dbReference>
<dbReference type="GO" id="GO:0005783">
    <property type="term" value="C:endoplasmic reticulum"/>
    <property type="evidence" value="ECO:0007669"/>
    <property type="project" value="UniProtKB-SubCell"/>
</dbReference>